<dbReference type="WBParaSite" id="MhA1_Contig2526.frz3.fgene1">
    <property type="protein sequence ID" value="MhA1_Contig2526.frz3.fgene1"/>
    <property type="gene ID" value="MhA1_Contig2526.frz3.fgene1"/>
</dbReference>
<keyword evidence="1" id="KW-0812">Transmembrane</keyword>
<dbReference type="Pfam" id="PF10321">
    <property type="entry name" value="7TM_GPCR_Srt"/>
    <property type="match status" value="1"/>
</dbReference>
<evidence type="ECO:0000256" key="1">
    <source>
        <dbReference type="SAM" id="Phobius"/>
    </source>
</evidence>
<dbReference type="PANTHER" id="PTHR23021:SF11">
    <property type="entry name" value="SERPENTINE RECEPTOR, CLASS T"/>
    <property type="match status" value="1"/>
</dbReference>
<feature type="transmembrane region" description="Helical" evidence="1">
    <location>
        <begin position="35"/>
        <end position="59"/>
    </location>
</feature>
<proteinExistence type="predicted"/>
<dbReference type="Gene3D" id="1.20.1070.10">
    <property type="entry name" value="Rhodopsin 7-helix transmembrane proteins"/>
    <property type="match status" value="1"/>
</dbReference>
<evidence type="ECO:0000313" key="2">
    <source>
        <dbReference type="Proteomes" id="UP000095281"/>
    </source>
</evidence>
<feature type="transmembrane region" description="Helical" evidence="1">
    <location>
        <begin position="200"/>
        <end position="223"/>
    </location>
</feature>
<feature type="transmembrane region" description="Helical" evidence="1">
    <location>
        <begin position="150"/>
        <end position="168"/>
    </location>
</feature>
<feature type="transmembrane region" description="Helical" evidence="1">
    <location>
        <begin position="105"/>
        <end position="129"/>
    </location>
</feature>
<accession>A0A1I8BJB3</accession>
<dbReference type="InterPro" id="IPR019425">
    <property type="entry name" value="7TM_GPCR_serpentine_rcpt_Srt"/>
</dbReference>
<dbReference type="PANTHER" id="PTHR23021">
    <property type="entry name" value="SERPENTINE RECEPTOR, CLASS T"/>
    <property type="match status" value="1"/>
</dbReference>
<protein>
    <submittedName>
        <fullName evidence="3">7TM_GPCR_Srx domain-containing protein</fullName>
    </submittedName>
</protein>
<dbReference type="AlphaFoldDB" id="A0A1I8BJB3"/>
<sequence length="336" mass="39242">MNIYIYLFKTEEYQRLYNCSLYKVDDIPLEKRQHIFLGVIFILLFLFFEFFYILCMLTFRKHLKHSCYKIMFYMGINDILCLFVCGLLTGILGIYGAVFCSFPDLIYIAGIFGVVLWYNETISSILLAFNRCIEISIPSIGEHLFRGYKTWIWLFLPFLYSIIFGTTFQQGLFNGLNFSWYTNPHVGYINDVGNNYINPIAIINNFFVVSLLPGSYIIFVIILILKKSSSSAFNSSSLSQKKIFIQVILISLINVTTATIYVFMKFFPINEYIIYLGMFGWFFAHGLKPVIYLSLNKTIRQDSRFNKTAISTMQINLVEKRKNIQKTLIKTELYKS</sequence>
<name>A0A1I8BJB3_MELHA</name>
<dbReference type="SUPFAM" id="SSF81321">
    <property type="entry name" value="Family A G protein-coupled receptor-like"/>
    <property type="match status" value="1"/>
</dbReference>
<keyword evidence="1" id="KW-0472">Membrane</keyword>
<dbReference type="Proteomes" id="UP000095281">
    <property type="component" value="Unplaced"/>
</dbReference>
<keyword evidence="2" id="KW-1185">Reference proteome</keyword>
<feature type="transmembrane region" description="Helical" evidence="1">
    <location>
        <begin position="272"/>
        <end position="295"/>
    </location>
</feature>
<feature type="transmembrane region" description="Helical" evidence="1">
    <location>
        <begin position="79"/>
        <end position="99"/>
    </location>
</feature>
<reference evidence="3" key="1">
    <citation type="submission" date="2016-11" db="UniProtKB">
        <authorList>
            <consortium name="WormBaseParasite"/>
        </authorList>
    </citation>
    <scope>IDENTIFICATION</scope>
</reference>
<evidence type="ECO:0000313" key="3">
    <source>
        <dbReference type="WBParaSite" id="MhA1_Contig2526.frz3.fgene1"/>
    </source>
</evidence>
<dbReference type="OMA" id="NYINISH"/>
<feature type="transmembrane region" description="Helical" evidence="1">
    <location>
        <begin position="243"/>
        <end position="266"/>
    </location>
</feature>
<keyword evidence="1" id="KW-1133">Transmembrane helix</keyword>
<organism evidence="2 3">
    <name type="scientific">Meloidogyne hapla</name>
    <name type="common">Root-knot nematode worm</name>
    <dbReference type="NCBI Taxonomy" id="6305"/>
    <lineage>
        <taxon>Eukaryota</taxon>
        <taxon>Metazoa</taxon>
        <taxon>Ecdysozoa</taxon>
        <taxon>Nematoda</taxon>
        <taxon>Chromadorea</taxon>
        <taxon>Rhabditida</taxon>
        <taxon>Tylenchina</taxon>
        <taxon>Tylenchomorpha</taxon>
        <taxon>Tylenchoidea</taxon>
        <taxon>Meloidogynidae</taxon>
        <taxon>Meloidogyninae</taxon>
        <taxon>Meloidogyne</taxon>
    </lineage>
</organism>